<protein>
    <recommendedName>
        <fullName evidence="1">FAR1 domain-containing protein</fullName>
    </recommendedName>
</protein>
<organism evidence="2">
    <name type="scientific">Fagus sylvatica</name>
    <name type="common">Beechnut</name>
    <dbReference type="NCBI Taxonomy" id="28930"/>
    <lineage>
        <taxon>Eukaryota</taxon>
        <taxon>Viridiplantae</taxon>
        <taxon>Streptophyta</taxon>
        <taxon>Embryophyta</taxon>
        <taxon>Tracheophyta</taxon>
        <taxon>Spermatophyta</taxon>
        <taxon>Magnoliopsida</taxon>
        <taxon>eudicotyledons</taxon>
        <taxon>Gunneridae</taxon>
        <taxon>Pentapetalae</taxon>
        <taxon>rosids</taxon>
        <taxon>fabids</taxon>
        <taxon>Fagales</taxon>
        <taxon>Fagaceae</taxon>
        <taxon>Fagus</taxon>
    </lineage>
</organism>
<sequence length="304" mass="35179">MMASTSGQGYESTRNYRQWLTETFDGHETADDELSDNMDGKDNMIQPSLQAFPLTSEPLEPFAGMEFESAEDAREFYEMYGRRMGFTIRNNRTRRSLKDNSIIGREFVCSKEGFRIEKYANREKRVLPSRPATREGCNAMMRIAAKDEGKWVVYGFVKEHNHELNPSKIPPRRSHRIAFSEDEKDLKIRELTTELHREKKKSAAYQQQLQLVLKYVEDYTQRLSLKVEVVANNMTELESEEQDDTISDLLTDGMLVVRTKNICSMRVDARFFCVMSFLASSGNSFSAMDALSLWYQLMALIQDT</sequence>
<dbReference type="Pfam" id="PF03101">
    <property type="entry name" value="FAR1"/>
    <property type="match status" value="1"/>
</dbReference>
<dbReference type="PANTHER" id="PTHR46328:SF27">
    <property type="entry name" value="OS12G0287500 PROTEIN"/>
    <property type="match status" value="1"/>
</dbReference>
<gene>
    <name evidence="2" type="ORF">FSB_LOCUS41181</name>
</gene>
<name>A0A2N9HNX5_FAGSY</name>
<evidence type="ECO:0000313" key="2">
    <source>
        <dbReference type="EMBL" id="SPD13299.1"/>
    </source>
</evidence>
<evidence type="ECO:0000259" key="1">
    <source>
        <dbReference type="Pfam" id="PF03101"/>
    </source>
</evidence>
<dbReference type="EMBL" id="OIVN01003746">
    <property type="protein sequence ID" value="SPD13299.1"/>
    <property type="molecule type" value="Genomic_DNA"/>
</dbReference>
<reference evidence="2" key="1">
    <citation type="submission" date="2018-02" db="EMBL/GenBank/DDBJ databases">
        <authorList>
            <person name="Cohen D.B."/>
            <person name="Kent A.D."/>
        </authorList>
    </citation>
    <scope>NUCLEOTIDE SEQUENCE</scope>
</reference>
<dbReference type="InterPro" id="IPR004330">
    <property type="entry name" value="FAR1_DNA_bnd_dom"/>
</dbReference>
<dbReference type="AlphaFoldDB" id="A0A2N9HNX5"/>
<accession>A0A2N9HNX5</accession>
<dbReference type="PANTHER" id="PTHR46328">
    <property type="entry name" value="FAR-RED IMPAIRED RESPONSIVE (FAR1) FAMILY PROTEIN-RELATED"/>
    <property type="match status" value="1"/>
</dbReference>
<proteinExistence type="predicted"/>
<feature type="domain" description="FAR1" evidence="1">
    <location>
        <begin position="75"/>
        <end position="166"/>
    </location>
</feature>